<gene>
    <name evidence="1" type="ORF">AVEN_251931_1</name>
</gene>
<evidence type="ECO:0000313" key="1">
    <source>
        <dbReference type="EMBL" id="GBM58668.1"/>
    </source>
</evidence>
<reference evidence="1 2" key="1">
    <citation type="journal article" date="2019" name="Sci. Rep.">
        <title>Orb-weaving spider Araneus ventricosus genome elucidates the spidroin gene catalogue.</title>
        <authorList>
            <person name="Kono N."/>
            <person name="Nakamura H."/>
            <person name="Ohtoshi R."/>
            <person name="Moran D.A.P."/>
            <person name="Shinohara A."/>
            <person name="Yoshida Y."/>
            <person name="Fujiwara M."/>
            <person name="Mori M."/>
            <person name="Tomita M."/>
            <person name="Arakawa K."/>
        </authorList>
    </citation>
    <scope>NUCLEOTIDE SEQUENCE [LARGE SCALE GENOMIC DNA]</scope>
</reference>
<dbReference type="Proteomes" id="UP000499080">
    <property type="component" value="Unassembled WGS sequence"/>
</dbReference>
<protein>
    <submittedName>
        <fullName evidence="1">Uncharacterized protein</fullName>
    </submittedName>
</protein>
<sequence>MTMDLTMLKTQRKSFRTSFTLCAKKIEDELTKEAPELKKLSILKSQISDKFARLETCQADISNLILKVEDAEQAYEEDFLSAEKYRDNYIELCSQIEQMCLKDSSTKDLSEKRKFKLPKIQLKKFDRNAKDY</sequence>
<evidence type="ECO:0000313" key="2">
    <source>
        <dbReference type="Proteomes" id="UP000499080"/>
    </source>
</evidence>
<dbReference type="AlphaFoldDB" id="A0A4Y2H1P5"/>
<dbReference type="EMBL" id="BGPR01001644">
    <property type="protein sequence ID" value="GBM58668.1"/>
    <property type="molecule type" value="Genomic_DNA"/>
</dbReference>
<comment type="caution">
    <text evidence="1">The sequence shown here is derived from an EMBL/GenBank/DDBJ whole genome shotgun (WGS) entry which is preliminary data.</text>
</comment>
<dbReference type="OrthoDB" id="5967017at2759"/>
<keyword evidence="2" id="KW-1185">Reference proteome</keyword>
<accession>A0A4Y2H1P5</accession>
<name>A0A4Y2H1P5_ARAVE</name>
<proteinExistence type="predicted"/>
<organism evidence="1 2">
    <name type="scientific">Araneus ventricosus</name>
    <name type="common">Orbweaver spider</name>
    <name type="synonym">Epeira ventricosa</name>
    <dbReference type="NCBI Taxonomy" id="182803"/>
    <lineage>
        <taxon>Eukaryota</taxon>
        <taxon>Metazoa</taxon>
        <taxon>Ecdysozoa</taxon>
        <taxon>Arthropoda</taxon>
        <taxon>Chelicerata</taxon>
        <taxon>Arachnida</taxon>
        <taxon>Araneae</taxon>
        <taxon>Araneomorphae</taxon>
        <taxon>Entelegynae</taxon>
        <taxon>Araneoidea</taxon>
        <taxon>Araneidae</taxon>
        <taxon>Araneus</taxon>
    </lineage>
</organism>